<evidence type="ECO:0000313" key="15">
    <source>
        <dbReference type="Proteomes" id="UP000242418"/>
    </source>
</evidence>
<feature type="domain" description="ABC transmembrane type-1" evidence="13">
    <location>
        <begin position="34"/>
        <end position="331"/>
    </location>
</feature>
<dbReference type="PROSITE" id="PS50893">
    <property type="entry name" value="ABC_TRANSPORTER_2"/>
    <property type="match status" value="1"/>
</dbReference>
<dbReference type="RefSeq" id="WP_090249789.1">
    <property type="nucleotide sequence ID" value="NZ_FMTL01000001.1"/>
</dbReference>
<evidence type="ECO:0000256" key="11">
    <source>
        <dbReference type="SAM" id="Phobius"/>
    </source>
</evidence>
<feature type="transmembrane region" description="Helical" evidence="11">
    <location>
        <begin position="21"/>
        <end position="43"/>
    </location>
</feature>
<evidence type="ECO:0000313" key="14">
    <source>
        <dbReference type="EMBL" id="SCW46095.1"/>
    </source>
</evidence>
<dbReference type="AlphaFoldDB" id="A0AB37Z5H0"/>
<dbReference type="Pfam" id="PF00664">
    <property type="entry name" value="ABC_membrane"/>
    <property type="match status" value="1"/>
</dbReference>
<dbReference type="Proteomes" id="UP000242418">
    <property type="component" value="Unassembled WGS sequence"/>
</dbReference>
<dbReference type="InterPro" id="IPR003439">
    <property type="entry name" value="ABC_transporter-like_ATP-bd"/>
</dbReference>
<dbReference type="InterPro" id="IPR036640">
    <property type="entry name" value="ABC1_TM_sf"/>
</dbReference>
<evidence type="ECO:0000256" key="4">
    <source>
        <dbReference type="ARBA" id="ARBA00022692"/>
    </source>
</evidence>
<organism evidence="14 15">
    <name type="scientific">Pseudomonas peli</name>
    <dbReference type="NCBI Taxonomy" id="592361"/>
    <lineage>
        <taxon>Bacteria</taxon>
        <taxon>Pseudomonadati</taxon>
        <taxon>Pseudomonadota</taxon>
        <taxon>Gammaproteobacteria</taxon>
        <taxon>Pseudomonadales</taxon>
        <taxon>Pseudomonadaceae</taxon>
        <taxon>Pseudomonas</taxon>
    </lineage>
</organism>
<dbReference type="InterPro" id="IPR027417">
    <property type="entry name" value="P-loop_NTPase"/>
</dbReference>
<dbReference type="PROSITE" id="PS00211">
    <property type="entry name" value="ABC_TRANSPORTER_1"/>
    <property type="match status" value="1"/>
</dbReference>
<dbReference type="Gene3D" id="1.20.1560.10">
    <property type="entry name" value="ABC transporter type 1, transmembrane domain"/>
    <property type="match status" value="1"/>
</dbReference>
<feature type="domain" description="ABC transporter" evidence="12">
    <location>
        <begin position="363"/>
        <end position="599"/>
    </location>
</feature>
<evidence type="ECO:0000256" key="3">
    <source>
        <dbReference type="ARBA" id="ARBA00022475"/>
    </source>
</evidence>
<dbReference type="InterPro" id="IPR011527">
    <property type="entry name" value="ABC1_TM_dom"/>
</dbReference>
<dbReference type="GO" id="GO:0015421">
    <property type="term" value="F:ABC-type oligopeptide transporter activity"/>
    <property type="evidence" value="ECO:0007669"/>
    <property type="project" value="TreeGrafter"/>
</dbReference>
<dbReference type="SUPFAM" id="SSF90123">
    <property type="entry name" value="ABC transporter transmembrane region"/>
    <property type="match status" value="1"/>
</dbReference>
<evidence type="ECO:0000256" key="6">
    <source>
        <dbReference type="ARBA" id="ARBA00022840"/>
    </source>
</evidence>
<feature type="transmembrane region" description="Helical" evidence="11">
    <location>
        <begin position="90"/>
        <end position="112"/>
    </location>
</feature>
<keyword evidence="10 11" id="KW-0472">Membrane</keyword>
<dbReference type="Pfam" id="PF00005">
    <property type="entry name" value="ABC_tran"/>
    <property type="match status" value="1"/>
</dbReference>
<feature type="transmembrane region" description="Helical" evidence="11">
    <location>
        <begin position="192"/>
        <end position="209"/>
    </location>
</feature>
<evidence type="ECO:0000259" key="12">
    <source>
        <dbReference type="PROSITE" id="PS50893"/>
    </source>
</evidence>
<keyword evidence="6 14" id="KW-0067">ATP-binding</keyword>
<keyword evidence="5" id="KW-0547">Nucleotide-binding</keyword>
<dbReference type="SUPFAM" id="SSF52540">
    <property type="entry name" value="P-loop containing nucleoside triphosphate hydrolases"/>
    <property type="match status" value="1"/>
</dbReference>
<keyword evidence="4 11" id="KW-0812">Transmembrane</keyword>
<dbReference type="GO" id="GO:0016887">
    <property type="term" value="F:ATP hydrolysis activity"/>
    <property type="evidence" value="ECO:0007669"/>
    <property type="project" value="InterPro"/>
</dbReference>
<dbReference type="GO" id="GO:0005524">
    <property type="term" value="F:ATP binding"/>
    <property type="evidence" value="ECO:0007669"/>
    <property type="project" value="UniProtKB-KW"/>
</dbReference>
<dbReference type="PANTHER" id="PTHR43394:SF1">
    <property type="entry name" value="ATP-BINDING CASSETTE SUB-FAMILY B MEMBER 10, MITOCHONDRIAL"/>
    <property type="match status" value="1"/>
</dbReference>
<proteinExistence type="predicted"/>
<sequence length="613" mass="67542">MNEARYDSGSEASSLGIYFRLLRYVIPYWGLFSISILGFLIFASTQPMLGYILKYFVDGLSNPEASLFAGMPWLLEHAPWLAHLKLLQTVPLLIVVIALWQGVGSFLGNYFLAKVSLGLVQDLRNALFCNLLTLPNRYFDNNNSGHLISRITYNVTMVTGAATDAIKVVVREGMTVVFLFATLLWMNWQLTLVMLAILPIIGLMVVSTSKKFRKQSKKIQVSMGDVTHVASETIQGYRVVRSFGGEDYERQRFAEASEENKIKQLKMVKTNAVYTPSLQLVIYSAMAVLMFLVLLLRGDASAGDLIAYITLAGLLPKPIRQLSEVSSTIQKGVAGAESIFEQLDETPETDGGTQERECISGRLEVRDLSFSYLGSEKPVLSNITFAVEPGQMVALVGRSGSGKSTLANLIPRFYHHEQGQILLDGVDVEDYRLLNLRRHIALVTQHVTLFNDSVANNIAYGDLAGAPLEAVRKAAEAAYAAEFIEKLPQGYDTLVGENGVLLSGGQRQRLAIARALLKNAPILILDEATSALDTESERHIQGALDEVMKGRTTLVIAHRLSTIEKADLILVMDQGHIVERGTHSELLALNGYYARLHARDFVEADDVSVGPNT</sequence>
<dbReference type="GO" id="GO:0005886">
    <property type="term" value="C:plasma membrane"/>
    <property type="evidence" value="ECO:0007669"/>
    <property type="project" value="UniProtKB-SubCell"/>
</dbReference>
<keyword evidence="7" id="KW-1278">Translocase</keyword>
<dbReference type="FunFam" id="3.40.50.300:FF:000140">
    <property type="entry name" value="Lipid A export ATP-binding/permease protein MsbA"/>
    <property type="match status" value="1"/>
</dbReference>
<keyword evidence="3" id="KW-1003">Cell membrane</keyword>
<accession>A0AB37Z5H0</accession>
<dbReference type="GO" id="GO:0034040">
    <property type="term" value="F:ATPase-coupled lipid transmembrane transporter activity"/>
    <property type="evidence" value="ECO:0007669"/>
    <property type="project" value="InterPro"/>
</dbReference>
<dbReference type="PANTHER" id="PTHR43394">
    <property type="entry name" value="ATP-DEPENDENT PERMEASE MDL1, MITOCHONDRIAL"/>
    <property type="match status" value="1"/>
</dbReference>
<dbReference type="SMART" id="SM00382">
    <property type="entry name" value="AAA"/>
    <property type="match status" value="1"/>
</dbReference>
<dbReference type="NCBIfam" id="TIGR02203">
    <property type="entry name" value="MsbA_lipidA"/>
    <property type="match status" value="1"/>
</dbReference>
<comment type="caution">
    <text evidence="14">The sequence shown here is derived from an EMBL/GenBank/DDBJ whole genome shotgun (WGS) entry which is preliminary data.</text>
</comment>
<feature type="transmembrane region" description="Helical" evidence="11">
    <location>
        <begin position="273"/>
        <end position="296"/>
    </location>
</feature>
<evidence type="ECO:0000256" key="7">
    <source>
        <dbReference type="ARBA" id="ARBA00022967"/>
    </source>
</evidence>
<dbReference type="InterPro" id="IPR017871">
    <property type="entry name" value="ABC_transporter-like_CS"/>
</dbReference>
<comment type="subcellular location">
    <subcellularLocation>
        <location evidence="1">Cell membrane</location>
        <topology evidence="1">Multi-pass membrane protein</topology>
    </subcellularLocation>
</comment>
<evidence type="ECO:0000256" key="1">
    <source>
        <dbReference type="ARBA" id="ARBA00004651"/>
    </source>
</evidence>
<reference evidence="14 15" key="1">
    <citation type="submission" date="2016-10" db="EMBL/GenBank/DDBJ databases">
        <authorList>
            <person name="Varghese N."/>
            <person name="Submissions S."/>
        </authorList>
    </citation>
    <scope>NUCLEOTIDE SEQUENCE [LARGE SCALE GENOMIC DNA]</scope>
    <source>
        <strain evidence="14 15">DSM 17833</strain>
    </source>
</reference>
<feature type="transmembrane region" description="Helical" evidence="11">
    <location>
        <begin position="168"/>
        <end position="186"/>
    </location>
</feature>
<evidence type="ECO:0000256" key="2">
    <source>
        <dbReference type="ARBA" id="ARBA00022448"/>
    </source>
</evidence>
<name>A0AB37Z5H0_9PSED</name>
<dbReference type="PROSITE" id="PS50929">
    <property type="entry name" value="ABC_TM1F"/>
    <property type="match status" value="1"/>
</dbReference>
<dbReference type="CDD" id="cd18552">
    <property type="entry name" value="ABC_6TM_MsbA_like"/>
    <property type="match status" value="1"/>
</dbReference>
<evidence type="ECO:0000256" key="8">
    <source>
        <dbReference type="ARBA" id="ARBA00022989"/>
    </source>
</evidence>
<keyword evidence="2" id="KW-0813">Transport</keyword>
<keyword evidence="8 11" id="KW-1133">Transmembrane helix</keyword>
<dbReference type="InterPro" id="IPR039421">
    <property type="entry name" value="Type_1_exporter"/>
</dbReference>
<protein>
    <submittedName>
        <fullName evidence="14">ATP-binding cassette, subfamily B, MsbA</fullName>
    </submittedName>
</protein>
<evidence type="ECO:0000256" key="10">
    <source>
        <dbReference type="ARBA" id="ARBA00023136"/>
    </source>
</evidence>
<dbReference type="EMBL" id="FMTL01000001">
    <property type="protein sequence ID" value="SCW46095.1"/>
    <property type="molecule type" value="Genomic_DNA"/>
</dbReference>
<evidence type="ECO:0000256" key="9">
    <source>
        <dbReference type="ARBA" id="ARBA00023055"/>
    </source>
</evidence>
<dbReference type="Gene3D" id="3.40.50.300">
    <property type="entry name" value="P-loop containing nucleotide triphosphate hydrolases"/>
    <property type="match status" value="1"/>
</dbReference>
<dbReference type="InterPro" id="IPR003593">
    <property type="entry name" value="AAA+_ATPase"/>
</dbReference>
<gene>
    <name evidence="14" type="ORF">SAMN05216370_1395</name>
</gene>
<keyword evidence="9" id="KW-0445">Lipid transport</keyword>
<evidence type="ECO:0000259" key="13">
    <source>
        <dbReference type="PROSITE" id="PS50929"/>
    </source>
</evidence>
<keyword evidence="15" id="KW-1185">Reference proteome</keyword>
<evidence type="ECO:0000256" key="5">
    <source>
        <dbReference type="ARBA" id="ARBA00022741"/>
    </source>
</evidence>
<dbReference type="InterPro" id="IPR011917">
    <property type="entry name" value="ABC_transpr_lipidA"/>
</dbReference>